<dbReference type="AlphaFoldDB" id="E1RG53"/>
<dbReference type="EMBL" id="CP002117">
    <property type="protein sequence ID" value="ADN36288.1"/>
    <property type="molecule type" value="Genomic_DNA"/>
</dbReference>
<reference evidence="2 3" key="1">
    <citation type="journal article" date="2010" name="Stand. Genomic Sci.">
        <title>Complete genome sequence of Methanoplanus petrolearius type strain (SEBR 4847).</title>
        <authorList>
            <person name="Brambilla E."/>
            <person name="Djao O.D."/>
            <person name="Daligault H."/>
            <person name="Lapidus A."/>
            <person name="Lucas S."/>
            <person name="Hammon N."/>
            <person name="Nolan M."/>
            <person name="Tice H."/>
            <person name="Cheng J.F."/>
            <person name="Han C."/>
            <person name="Tapia R."/>
            <person name="Goodwin L."/>
            <person name="Pitluck S."/>
            <person name="Liolios K."/>
            <person name="Ivanova N."/>
            <person name="Mavromatis K."/>
            <person name="Mikhailova N."/>
            <person name="Pati A."/>
            <person name="Chen A."/>
            <person name="Palaniappan K."/>
            <person name="Land M."/>
            <person name="Hauser L."/>
            <person name="Chang Y.J."/>
            <person name="Jeffries C.D."/>
            <person name="Rohde M."/>
            <person name="Spring S."/>
            <person name="Sikorski J."/>
            <person name="Goker M."/>
            <person name="Woyke T."/>
            <person name="Bristow J."/>
            <person name="Eisen J.A."/>
            <person name="Markowitz V."/>
            <person name="Hugenholtz P."/>
            <person name="Kyrpides N.C."/>
            <person name="Klenk H.P."/>
        </authorList>
    </citation>
    <scope>NUCLEOTIDE SEQUENCE [LARGE SCALE GENOMIC DNA]</scope>
    <source>
        <strain evidence="3">DSM 11571 / OCM 486 / SEBR 4847</strain>
    </source>
</reference>
<evidence type="ECO:0000313" key="3">
    <source>
        <dbReference type="Proteomes" id="UP000006565"/>
    </source>
</evidence>
<dbReference type="Pfam" id="PF19493">
    <property type="entry name" value="Trypco1"/>
    <property type="match status" value="1"/>
</dbReference>
<protein>
    <recommendedName>
        <fullName evidence="1">Trypsin-co-occurring domain-containing protein</fullName>
    </recommendedName>
</protein>
<feature type="domain" description="Trypsin-co-occurring" evidence="1">
    <location>
        <begin position="61"/>
        <end position="126"/>
    </location>
</feature>
<evidence type="ECO:0000313" key="2">
    <source>
        <dbReference type="EMBL" id="ADN36288.1"/>
    </source>
</evidence>
<keyword evidence="3" id="KW-1185">Reference proteome</keyword>
<dbReference type="RefSeq" id="WP_013329465.1">
    <property type="nucleotide sequence ID" value="NC_014507.1"/>
</dbReference>
<dbReference type="NCBIfam" id="NF041216">
    <property type="entry name" value="CU044_2847_fam"/>
    <property type="match status" value="1"/>
</dbReference>
<gene>
    <name evidence="2" type="ordered locus">Mpet_1531</name>
</gene>
<dbReference type="GeneID" id="9744002"/>
<organism evidence="2 3">
    <name type="scientific">Methanolacinia petrolearia (strain DSM 11571 / OCM 486 / SEBR 4847)</name>
    <name type="common">Methanoplanus petrolearius</name>
    <dbReference type="NCBI Taxonomy" id="679926"/>
    <lineage>
        <taxon>Archaea</taxon>
        <taxon>Methanobacteriati</taxon>
        <taxon>Methanobacteriota</taxon>
        <taxon>Stenosarchaea group</taxon>
        <taxon>Methanomicrobia</taxon>
        <taxon>Methanomicrobiales</taxon>
        <taxon>Methanomicrobiaceae</taxon>
        <taxon>Methanolacinia</taxon>
    </lineage>
</organism>
<dbReference type="InterPro" id="IPR045794">
    <property type="entry name" value="Trypco1"/>
</dbReference>
<proteinExistence type="predicted"/>
<accession>E1RG53</accession>
<dbReference type="Proteomes" id="UP000006565">
    <property type="component" value="Chromosome"/>
</dbReference>
<dbReference type="HOGENOM" id="CLU_1943882_0_0_2"/>
<dbReference type="KEGG" id="mpi:Mpet_1531"/>
<sequence length="129" mass="14487">MPQNDKPSIIFGSVITQLKEEEIEEIKEKSIPVSSETLINSTVLYNRMYLPKVEFYKKAEDLSEKALDDSLTKIGYLSEKLNKQFEGMVKKPNKVEVSFGLKVSGGIALFVEATGSCEFAVKLTWESKS</sequence>
<name>E1RG53_METP4</name>
<evidence type="ECO:0000259" key="1">
    <source>
        <dbReference type="Pfam" id="PF19493"/>
    </source>
</evidence>